<protein>
    <submittedName>
        <fullName evidence="1">Uncharacterized protein</fullName>
    </submittedName>
</protein>
<organism evidence="1 2">
    <name type="scientific">Acanthoscelides obtectus</name>
    <name type="common">Bean weevil</name>
    <name type="synonym">Bruchus obtectus</name>
    <dbReference type="NCBI Taxonomy" id="200917"/>
    <lineage>
        <taxon>Eukaryota</taxon>
        <taxon>Metazoa</taxon>
        <taxon>Ecdysozoa</taxon>
        <taxon>Arthropoda</taxon>
        <taxon>Hexapoda</taxon>
        <taxon>Insecta</taxon>
        <taxon>Pterygota</taxon>
        <taxon>Neoptera</taxon>
        <taxon>Endopterygota</taxon>
        <taxon>Coleoptera</taxon>
        <taxon>Polyphaga</taxon>
        <taxon>Cucujiformia</taxon>
        <taxon>Chrysomeloidea</taxon>
        <taxon>Chrysomelidae</taxon>
        <taxon>Bruchinae</taxon>
        <taxon>Bruchini</taxon>
        <taxon>Acanthoscelides</taxon>
    </lineage>
</organism>
<reference evidence="1" key="1">
    <citation type="submission" date="2022-03" db="EMBL/GenBank/DDBJ databases">
        <authorList>
            <person name="Sayadi A."/>
        </authorList>
    </citation>
    <scope>NUCLEOTIDE SEQUENCE</scope>
</reference>
<sequence length="59" mass="6625">MEQSSDNIFQAIAELAWYSFPLNNNVLSNTRNSYLSFHRSIFAVYGAISAKISQVSHEG</sequence>
<gene>
    <name evidence="1" type="ORF">ACAOBT_LOCUS18633</name>
</gene>
<dbReference type="Proteomes" id="UP001152888">
    <property type="component" value="Unassembled WGS sequence"/>
</dbReference>
<evidence type="ECO:0000313" key="1">
    <source>
        <dbReference type="EMBL" id="CAH1988727.1"/>
    </source>
</evidence>
<proteinExistence type="predicted"/>
<comment type="caution">
    <text evidence="1">The sequence shown here is derived from an EMBL/GenBank/DDBJ whole genome shotgun (WGS) entry which is preliminary data.</text>
</comment>
<accession>A0A9P0PLI2</accession>
<name>A0A9P0PLI2_ACAOB</name>
<dbReference type="AlphaFoldDB" id="A0A9P0PLI2"/>
<evidence type="ECO:0000313" key="2">
    <source>
        <dbReference type="Proteomes" id="UP001152888"/>
    </source>
</evidence>
<dbReference type="EMBL" id="CAKOFQ010007049">
    <property type="protein sequence ID" value="CAH1988727.1"/>
    <property type="molecule type" value="Genomic_DNA"/>
</dbReference>
<keyword evidence="2" id="KW-1185">Reference proteome</keyword>